<evidence type="ECO:0000313" key="2">
    <source>
        <dbReference type="Proteomes" id="UP001596108"/>
    </source>
</evidence>
<keyword evidence="2" id="KW-1185">Reference proteome</keyword>
<evidence type="ECO:0000313" key="1">
    <source>
        <dbReference type="EMBL" id="MFC5531771.1"/>
    </source>
</evidence>
<sequence>MMKFSELSSESWDELQPYLDTCLLPISGLTGMEAPWEATERMLRTGDWLSVLEQAFHGRTVTMPAYHYDQAGQDAAARLNELCERMKSSGFRYIIVVSGRPGGVPEDVSAASLWIQPCEEGEEPDSAAIRQAVSAMWRAGAGRS</sequence>
<comment type="caution">
    <text evidence="1">The sequence shown here is derived from an EMBL/GenBank/DDBJ whole genome shotgun (WGS) entry which is preliminary data.</text>
</comment>
<dbReference type="Proteomes" id="UP001596108">
    <property type="component" value="Unassembled WGS sequence"/>
</dbReference>
<proteinExistence type="predicted"/>
<name>A0ABW0R3R0_9BACL</name>
<dbReference type="EMBL" id="JBHSNC010000056">
    <property type="protein sequence ID" value="MFC5531771.1"/>
    <property type="molecule type" value="Genomic_DNA"/>
</dbReference>
<organism evidence="1 2">
    <name type="scientific">Cohnella yongneupensis</name>
    <dbReference type="NCBI Taxonomy" id="425006"/>
    <lineage>
        <taxon>Bacteria</taxon>
        <taxon>Bacillati</taxon>
        <taxon>Bacillota</taxon>
        <taxon>Bacilli</taxon>
        <taxon>Bacillales</taxon>
        <taxon>Paenibacillaceae</taxon>
        <taxon>Cohnella</taxon>
    </lineage>
</organism>
<protein>
    <submittedName>
        <fullName evidence="1">DUF2487 family protein</fullName>
    </submittedName>
</protein>
<dbReference type="InterPro" id="IPR019615">
    <property type="entry name" value="DUF2487"/>
</dbReference>
<dbReference type="Pfam" id="PF10673">
    <property type="entry name" value="DUF2487"/>
    <property type="match status" value="1"/>
</dbReference>
<reference evidence="2" key="1">
    <citation type="journal article" date="2019" name="Int. J. Syst. Evol. Microbiol.">
        <title>The Global Catalogue of Microorganisms (GCM) 10K type strain sequencing project: providing services to taxonomists for standard genome sequencing and annotation.</title>
        <authorList>
            <consortium name="The Broad Institute Genomics Platform"/>
            <consortium name="The Broad Institute Genome Sequencing Center for Infectious Disease"/>
            <person name="Wu L."/>
            <person name="Ma J."/>
        </authorList>
    </citation>
    <scope>NUCLEOTIDE SEQUENCE [LARGE SCALE GENOMIC DNA]</scope>
    <source>
        <strain evidence="2">CGMCC 1.18578</strain>
    </source>
</reference>
<dbReference type="RefSeq" id="WP_378113732.1">
    <property type="nucleotide sequence ID" value="NZ_JBHSNC010000056.1"/>
</dbReference>
<accession>A0ABW0R3R0</accession>
<gene>
    <name evidence="1" type="ORF">ACFPQ4_20335</name>
</gene>